<dbReference type="STRING" id="1272.GCA_900014985_01789"/>
<comment type="caution">
    <text evidence="6">The sequence shown here is derived from an EMBL/GenBank/DDBJ whole genome shotgun (WGS) entry which is preliminary data.</text>
</comment>
<dbReference type="Proteomes" id="UP000315730">
    <property type="component" value="Unassembled WGS sequence"/>
</dbReference>
<dbReference type="PRINTS" id="PR00035">
    <property type="entry name" value="HTHGNTR"/>
</dbReference>
<dbReference type="InterPro" id="IPR008920">
    <property type="entry name" value="TF_FadR/GntR_C"/>
</dbReference>
<dbReference type="CDD" id="cd07377">
    <property type="entry name" value="WHTH_GntR"/>
    <property type="match status" value="1"/>
</dbReference>
<keyword evidence="3" id="KW-0804">Transcription</keyword>
<dbReference type="InterPro" id="IPR036390">
    <property type="entry name" value="WH_DNA-bd_sf"/>
</dbReference>
<keyword evidence="1" id="KW-0805">Transcription regulation</keyword>
<evidence type="ECO:0000256" key="4">
    <source>
        <dbReference type="SAM" id="MobiDB-lite"/>
    </source>
</evidence>
<organism evidence="6 7">
    <name type="scientific">Kocuria varians</name>
    <name type="common">Micrococcus varians</name>
    <dbReference type="NCBI Taxonomy" id="1272"/>
    <lineage>
        <taxon>Bacteria</taxon>
        <taxon>Bacillati</taxon>
        <taxon>Actinomycetota</taxon>
        <taxon>Actinomycetes</taxon>
        <taxon>Micrococcales</taxon>
        <taxon>Micrococcaceae</taxon>
        <taxon>Kocuria</taxon>
    </lineage>
</organism>
<dbReference type="RefSeq" id="WP_068469845.1">
    <property type="nucleotide sequence ID" value="NZ_BJNW01000022.1"/>
</dbReference>
<reference evidence="6 7" key="1">
    <citation type="submission" date="2019-06" db="EMBL/GenBank/DDBJ databases">
        <title>Whole genome shotgun sequence of Kocuria varians NBRC 15358.</title>
        <authorList>
            <person name="Hosoyama A."/>
            <person name="Uohara A."/>
            <person name="Ohji S."/>
            <person name="Ichikawa N."/>
        </authorList>
    </citation>
    <scope>NUCLEOTIDE SEQUENCE [LARGE SCALE GENOMIC DNA]</scope>
    <source>
        <strain evidence="6 7">NBRC 15358</strain>
    </source>
</reference>
<evidence type="ECO:0000256" key="2">
    <source>
        <dbReference type="ARBA" id="ARBA00023125"/>
    </source>
</evidence>
<name>A0A4Y4DBC2_KOCVA</name>
<evidence type="ECO:0000259" key="5">
    <source>
        <dbReference type="PROSITE" id="PS50949"/>
    </source>
</evidence>
<sequence length="225" mass="23707">MSAPAANVPGPSGGVGHEAQAGAHAAGRLRGMIADGVLPPGAKLSEQKVAAELGISRNTLRESFSMLAAEGLVRRVPHRGVTVAEPTAEDVRDLYAARLVLEPEALLWGELDDAAVGRLRSVVTTALDAVAAGDVPGMSDANQRFHRELVAAAGSATLLTEMDRMLARMRLVFHAMSGDSGFHARYAQDNAEVLEALGTGDREAAARLLRRSLENARDEVLEQLG</sequence>
<evidence type="ECO:0000313" key="6">
    <source>
        <dbReference type="EMBL" id="GED00061.1"/>
    </source>
</evidence>
<dbReference type="OrthoDB" id="5243844at2"/>
<dbReference type="EMBL" id="BJNW01000022">
    <property type="protein sequence ID" value="GED00061.1"/>
    <property type="molecule type" value="Genomic_DNA"/>
</dbReference>
<evidence type="ECO:0000256" key="1">
    <source>
        <dbReference type="ARBA" id="ARBA00023015"/>
    </source>
</evidence>
<dbReference type="GO" id="GO:0003677">
    <property type="term" value="F:DNA binding"/>
    <property type="evidence" value="ECO:0007669"/>
    <property type="project" value="UniProtKB-KW"/>
</dbReference>
<dbReference type="PANTHER" id="PTHR43537:SF45">
    <property type="entry name" value="GNTR FAMILY REGULATORY PROTEIN"/>
    <property type="match status" value="1"/>
</dbReference>
<dbReference type="SUPFAM" id="SSF48008">
    <property type="entry name" value="GntR ligand-binding domain-like"/>
    <property type="match status" value="1"/>
</dbReference>
<evidence type="ECO:0000313" key="7">
    <source>
        <dbReference type="Proteomes" id="UP000315730"/>
    </source>
</evidence>
<gene>
    <name evidence="6" type="ORF">KVA01_22150</name>
</gene>
<dbReference type="SMART" id="SM00345">
    <property type="entry name" value="HTH_GNTR"/>
    <property type="match status" value="1"/>
</dbReference>
<dbReference type="Pfam" id="PF00392">
    <property type="entry name" value="GntR"/>
    <property type="match status" value="1"/>
</dbReference>
<evidence type="ECO:0000256" key="3">
    <source>
        <dbReference type="ARBA" id="ARBA00023163"/>
    </source>
</evidence>
<protein>
    <submittedName>
        <fullName evidence="6">GntR family transcriptional regulator</fullName>
    </submittedName>
</protein>
<dbReference type="SMART" id="SM00895">
    <property type="entry name" value="FCD"/>
    <property type="match status" value="1"/>
</dbReference>
<dbReference type="Gene3D" id="1.10.10.10">
    <property type="entry name" value="Winged helix-like DNA-binding domain superfamily/Winged helix DNA-binding domain"/>
    <property type="match status" value="1"/>
</dbReference>
<dbReference type="PROSITE" id="PS50949">
    <property type="entry name" value="HTH_GNTR"/>
    <property type="match status" value="1"/>
</dbReference>
<dbReference type="PANTHER" id="PTHR43537">
    <property type="entry name" value="TRANSCRIPTIONAL REGULATOR, GNTR FAMILY"/>
    <property type="match status" value="1"/>
</dbReference>
<dbReference type="GO" id="GO:0003700">
    <property type="term" value="F:DNA-binding transcription factor activity"/>
    <property type="evidence" value="ECO:0007669"/>
    <property type="project" value="InterPro"/>
</dbReference>
<accession>A0A4Y4DBC2</accession>
<keyword evidence="2" id="KW-0238">DNA-binding</keyword>
<dbReference type="Gene3D" id="1.20.120.530">
    <property type="entry name" value="GntR ligand-binding domain-like"/>
    <property type="match status" value="1"/>
</dbReference>
<dbReference type="SUPFAM" id="SSF46785">
    <property type="entry name" value="Winged helix' DNA-binding domain"/>
    <property type="match status" value="1"/>
</dbReference>
<keyword evidence="7" id="KW-1185">Reference proteome</keyword>
<feature type="domain" description="HTH gntR-type" evidence="5">
    <location>
        <begin position="19"/>
        <end position="86"/>
    </location>
</feature>
<feature type="region of interest" description="Disordered" evidence="4">
    <location>
        <begin position="1"/>
        <end position="21"/>
    </location>
</feature>
<dbReference type="AlphaFoldDB" id="A0A4Y4DBC2"/>
<proteinExistence type="predicted"/>
<dbReference type="Pfam" id="PF07729">
    <property type="entry name" value="FCD"/>
    <property type="match status" value="1"/>
</dbReference>
<dbReference type="InterPro" id="IPR036388">
    <property type="entry name" value="WH-like_DNA-bd_sf"/>
</dbReference>
<dbReference type="InterPro" id="IPR011711">
    <property type="entry name" value="GntR_C"/>
</dbReference>
<dbReference type="InterPro" id="IPR000524">
    <property type="entry name" value="Tscrpt_reg_HTH_GntR"/>
</dbReference>